<gene>
    <name evidence="7" type="ORF">CDAR_484701</name>
    <name evidence="6" type="ORF">CDAR_533091</name>
</gene>
<dbReference type="Pfam" id="PF00001">
    <property type="entry name" value="7tm_1"/>
    <property type="match status" value="1"/>
</dbReference>
<dbReference type="InterPro" id="IPR000276">
    <property type="entry name" value="GPCR_Rhodpsn"/>
</dbReference>
<protein>
    <submittedName>
        <fullName evidence="6">Uncharacterized protein</fullName>
    </submittedName>
</protein>
<dbReference type="Proteomes" id="UP001054837">
    <property type="component" value="Unassembled WGS sequence"/>
</dbReference>
<name>A0AAV4THA0_9ARAC</name>
<keyword evidence="8" id="KW-1185">Reference proteome</keyword>
<dbReference type="GO" id="GO:0016020">
    <property type="term" value="C:membrane"/>
    <property type="evidence" value="ECO:0007669"/>
    <property type="project" value="UniProtKB-SubCell"/>
</dbReference>
<dbReference type="SUPFAM" id="SSF81321">
    <property type="entry name" value="Family A G protein-coupled receptor-like"/>
    <property type="match status" value="1"/>
</dbReference>
<feature type="transmembrane region" description="Helical" evidence="5">
    <location>
        <begin position="39"/>
        <end position="61"/>
    </location>
</feature>
<keyword evidence="3 5" id="KW-1133">Transmembrane helix</keyword>
<comment type="subcellular location">
    <subcellularLocation>
        <location evidence="1">Membrane</location>
    </subcellularLocation>
</comment>
<evidence type="ECO:0000256" key="2">
    <source>
        <dbReference type="ARBA" id="ARBA00022692"/>
    </source>
</evidence>
<dbReference type="AlphaFoldDB" id="A0AAV4THA0"/>
<organism evidence="6 8">
    <name type="scientific">Caerostris darwini</name>
    <dbReference type="NCBI Taxonomy" id="1538125"/>
    <lineage>
        <taxon>Eukaryota</taxon>
        <taxon>Metazoa</taxon>
        <taxon>Ecdysozoa</taxon>
        <taxon>Arthropoda</taxon>
        <taxon>Chelicerata</taxon>
        <taxon>Arachnida</taxon>
        <taxon>Araneae</taxon>
        <taxon>Araneomorphae</taxon>
        <taxon>Entelegynae</taxon>
        <taxon>Araneoidea</taxon>
        <taxon>Araneidae</taxon>
        <taxon>Caerostris</taxon>
    </lineage>
</organism>
<evidence type="ECO:0000313" key="7">
    <source>
        <dbReference type="EMBL" id="GIY86727.1"/>
    </source>
</evidence>
<evidence type="ECO:0000256" key="1">
    <source>
        <dbReference type="ARBA" id="ARBA00004370"/>
    </source>
</evidence>
<reference evidence="6 8" key="1">
    <citation type="submission" date="2021-06" db="EMBL/GenBank/DDBJ databases">
        <title>Caerostris darwini draft genome.</title>
        <authorList>
            <person name="Kono N."/>
            <person name="Arakawa K."/>
        </authorList>
    </citation>
    <scope>NUCLEOTIDE SEQUENCE [LARGE SCALE GENOMIC DNA]</scope>
</reference>
<evidence type="ECO:0000256" key="4">
    <source>
        <dbReference type="ARBA" id="ARBA00023136"/>
    </source>
</evidence>
<evidence type="ECO:0000313" key="6">
    <source>
        <dbReference type="EMBL" id="GIY44267.1"/>
    </source>
</evidence>
<dbReference type="EMBL" id="BPLQ01015238">
    <property type="protein sequence ID" value="GIY86727.1"/>
    <property type="molecule type" value="Genomic_DNA"/>
</dbReference>
<dbReference type="Gene3D" id="1.20.1070.10">
    <property type="entry name" value="Rhodopsin 7-helix transmembrane proteins"/>
    <property type="match status" value="1"/>
</dbReference>
<dbReference type="GO" id="GO:0004930">
    <property type="term" value="F:G protein-coupled receptor activity"/>
    <property type="evidence" value="ECO:0007669"/>
    <property type="project" value="InterPro"/>
</dbReference>
<accession>A0AAV4THA0</accession>
<dbReference type="EMBL" id="BPLQ01009488">
    <property type="protein sequence ID" value="GIY44267.1"/>
    <property type="molecule type" value="Genomic_DNA"/>
</dbReference>
<evidence type="ECO:0000313" key="8">
    <source>
        <dbReference type="Proteomes" id="UP001054837"/>
    </source>
</evidence>
<keyword evidence="2 5" id="KW-0812">Transmembrane</keyword>
<evidence type="ECO:0000256" key="5">
    <source>
        <dbReference type="SAM" id="Phobius"/>
    </source>
</evidence>
<evidence type="ECO:0000256" key="3">
    <source>
        <dbReference type="ARBA" id="ARBA00022989"/>
    </source>
</evidence>
<sequence>MWSNAIGRTKKSVLGNGEELMESAWCGFPFNDPNRHWETLMLCSTFPFFVVPMTLITVLYFRISLTLYRAREQLNRNSRGREESWTLSQDTIQNGCHQNGMLVLISVF</sequence>
<proteinExistence type="predicted"/>
<comment type="caution">
    <text evidence="6">The sequence shown here is derived from an EMBL/GenBank/DDBJ whole genome shotgun (WGS) entry which is preliminary data.</text>
</comment>
<keyword evidence="4 5" id="KW-0472">Membrane</keyword>